<dbReference type="AlphaFoldDB" id="E8MXV4"/>
<evidence type="ECO:0000313" key="3">
    <source>
        <dbReference type="Proteomes" id="UP000008922"/>
    </source>
</evidence>
<dbReference type="InterPro" id="IPR029060">
    <property type="entry name" value="PIN-like_dom_sf"/>
</dbReference>
<dbReference type="HOGENOM" id="CLU_1802065_0_0_0"/>
<dbReference type="EMBL" id="AP012029">
    <property type="protein sequence ID" value="BAJ64185.1"/>
    <property type="molecule type" value="Genomic_DNA"/>
</dbReference>
<dbReference type="CDD" id="cd09854">
    <property type="entry name" value="PIN_VapC-like"/>
    <property type="match status" value="1"/>
</dbReference>
<keyword evidence="3" id="KW-1185">Reference proteome</keyword>
<dbReference type="STRING" id="926569.ANT_21590"/>
<dbReference type="Proteomes" id="UP000008922">
    <property type="component" value="Chromosome"/>
</dbReference>
<gene>
    <name evidence="2" type="ordered locus">ANT_21590</name>
</gene>
<dbReference type="SUPFAM" id="SSF88723">
    <property type="entry name" value="PIN domain-like"/>
    <property type="match status" value="1"/>
</dbReference>
<dbReference type="KEGG" id="atm:ANT_21590"/>
<sequence>MFLDTSVIFAAVLSPEGGERMVFRLGESRLVHLWIGGQVLKECEAVILRKAADSLPNMALLLDTAKVQIGAEASPTRLEHARQLVAYPPDAIVLAEAIESQPDWFLTHDHQHFLKGPTEELSFRVGTPGDFLRWFRENIVRQD</sequence>
<protein>
    <recommendedName>
        <fullName evidence="1">PIN domain-containing protein</fullName>
    </recommendedName>
</protein>
<feature type="domain" description="PIN" evidence="1">
    <location>
        <begin position="2"/>
        <end position="110"/>
    </location>
</feature>
<dbReference type="Pfam" id="PF13470">
    <property type="entry name" value="PIN_3"/>
    <property type="match status" value="1"/>
</dbReference>
<dbReference type="eggNOG" id="COG1569">
    <property type="taxonomic scope" value="Bacteria"/>
</dbReference>
<evidence type="ECO:0000259" key="1">
    <source>
        <dbReference type="Pfam" id="PF13470"/>
    </source>
</evidence>
<proteinExistence type="predicted"/>
<accession>E8MXV4</accession>
<dbReference type="InterPro" id="IPR002716">
    <property type="entry name" value="PIN_dom"/>
</dbReference>
<evidence type="ECO:0000313" key="2">
    <source>
        <dbReference type="EMBL" id="BAJ64185.1"/>
    </source>
</evidence>
<reference evidence="2 3" key="1">
    <citation type="submission" date="2010-12" db="EMBL/GenBank/DDBJ databases">
        <title>Whole genome sequence of Anaerolinea thermophila UNI-1.</title>
        <authorList>
            <person name="Narita-Yamada S."/>
            <person name="Kishi E."/>
            <person name="Watanabe Y."/>
            <person name="Takasaki K."/>
            <person name="Ankai A."/>
            <person name="Oguchi A."/>
            <person name="Fukui S."/>
            <person name="Takahashi M."/>
            <person name="Yashiro I."/>
            <person name="Hosoyama A."/>
            <person name="Sekiguchi Y."/>
            <person name="Hanada S."/>
            <person name="Fujita N."/>
        </authorList>
    </citation>
    <scope>NUCLEOTIDE SEQUENCE [LARGE SCALE GENOMIC DNA]</scope>
    <source>
        <strain evidence="3">DSM 14523 / JCM 11388 / NBRC 100420 / UNI-1</strain>
    </source>
</reference>
<name>E8MXV4_ANATU</name>
<dbReference type="InParanoid" id="E8MXV4"/>
<organism evidence="2 3">
    <name type="scientific">Anaerolinea thermophila (strain DSM 14523 / JCM 11388 / NBRC 100420 / UNI-1)</name>
    <dbReference type="NCBI Taxonomy" id="926569"/>
    <lineage>
        <taxon>Bacteria</taxon>
        <taxon>Bacillati</taxon>
        <taxon>Chloroflexota</taxon>
        <taxon>Anaerolineae</taxon>
        <taxon>Anaerolineales</taxon>
        <taxon>Anaerolineaceae</taxon>
        <taxon>Anaerolinea</taxon>
    </lineage>
</organism>